<evidence type="ECO:0000313" key="1">
    <source>
        <dbReference type="EMBL" id="KAB1478665.1"/>
    </source>
</evidence>
<accession>A0A833CB20</accession>
<dbReference type="AlphaFoldDB" id="A0A833CB20"/>
<dbReference type="EMBL" id="WBKH01000005">
    <property type="protein sequence ID" value="KAB1478665.1"/>
    <property type="molecule type" value="Genomic_DNA"/>
</dbReference>
<gene>
    <name evidence="1" type="ORF">F8R14_05735</name>
</gene>
<dbReference type="GeneID" id="83054528"/>
<name>A0A833CB20_9FIRM</name>
<sequence length="119" mass="14026">MPTIKKEPQNDAAQDKYDLYKSQERLRALLNKKYELINGLSKIGNAYTVKELIEAWDMAIEKEAKVLLMYAQFIDRQNDIHTETRIETVTKQNSLNAEKLAEMIKQGIKEQERNDRRLR</sequence>
<reference evidence="1 2" key="1">
    <citation type="submission" date="2019-09" db="EMBL/GenBank/DDBJ databases">
        <title>Draft genome sequence of 3 type strains from the CCUG.</title>
        <authorList>
            <person name="Pineiro-Iglesias B."/>
            <person name="Tunovic T."/>
            <person name="Unosson C."/>
            <person name="Inganas E."/>
            <person name="Ohlen M."/>
            <person name="Cardew S."/>
            <person name="Jensie-Markopoulos S."/>
            <person name="Salva-Serra F."/>
            <person name="Jaen-Luchoro D."/>
            <person name="Karlsson R."/>
            <person name="Svensson-Stadler L."/>
            <person name="Chun J."/>
            <person name="Moore E."/>
        </authorList>
    </citation>
    <scope>NUCLEOTIDE SEQUENCE [LARGE SCALE GENOMIC DNA]</scope>
    <source>
        <strain evidence="1 2">CCUG 65427</strain>
    </source>
</reference>
<organism evidence="1 2">
    <name type="scientific">Veillonella seminalis</name>
    <dbReference type="NCBI Taxonomy" id="1502943"/>
    <lineage>
        <taxon>Bacteria</taxon>
        <taxon>Bacillati</taxon>
        <taxon>Bacillota</taxon>
        <taxon>Negativicutes</taxon>
        <taxon>Veillonellales</taxon>
        <taxon>Veillonellaceae</taxon>
        <taxon>Veillonella</taxon>
    </lineage>
</organism>
<evidence type="ECO:0000313" key="2">
    <source>
        <dbReference type="Proteomes" id="UP000434554"/>
    </source>
</evidence>
<dbReference type="RefSeq" id="WP_127007310.1">
    <property type="nucleotide sequence ID" value="NZ_CAUENZ010000007.1"/>
</dbReference>
<comment type="caution">
    <text evidence="1">The sequence shown here is derived from an EMBL/GenBank/DDBJ whole genome shotgun (WGS) entry which is preliminary data.</text>
</comment>
<dbReference type="Proteomes" id="UP000434554">
    <property type="component" value="Unassembled WGS sequence"/>
</dbReference>
<proteinExistence type="predicted"/>
<protein>
    <submittedName>
        <fullName evidence="1">Uncharacterized protein</fullName>
    </submittedName>
</protein>